<accession>A0AC34FBK2</accession>
<sequence length="856" mass="96841">MKLKWLLPHNYTGYGYPNNAYCEKLIQLKPFQQLYATVTYLHSEKNVDIIRYFNGSEDYVGTRLEQKNVTVFFPHENGSMIKDIKLRFESDGSVQGNGPERLSTVILTNDKPAFVLEFTKNNSAITVELSNDLKNANDVIETVHLPKTSAYKALKCFTIYYYSNFTSVMGMLHFYRNDHAKNCIFKETAFEIRAKEEQKATMISRNDGFCYFVIINQVVDNNNLIFTKFWTNSRTNMVEIFSGIHFSTKLLQFSYNAFHPWKTMILNRPFYIAVIPPNTSLLLEFYPYVLPFNLTSAMASLFNTNYLGAATDSNNFAYELAPTGPLVKTDYGKIEGVSLQTTLGFKADVFLGIPYASPPIGSLRFEKPQPPKPWKNTFEASHYGFGCATYYVGINESLVSEDCLTLNIMRPSAPSKNANGYPVMFYIHGGGFITGASRDYPYLPIIEKLVKREIIVVTINYRLGPFGFYSTGNDFAPGNYGLWDQVEALKFVQKTISAFGGNPKSVTIFGESAGGASVSWLSLSPETEGLFARAIAMSGSSQAIWANTEDVVGFSKNLTKGLGCDKVEDLKKCIQRSSTHEVIKAAKSFIPATNRYDSPDFSYWNPRFDGDFIDAQNFKDAIKKAPKREHFIGIDSQEDIAFALVQSYNFTGAKYLPLPLEKALHFRRPNFTEAVSALLGSEEHFGKDKEKVAKNIVEFYEKNMNYKRNFFLQTFVQIFSDIHFNVPAMREAKMKAASGHKVYFYRYSHIQPNWRSRLVDGARHGSELENFFSSTTSSLEVQQTTADLFVNFAFKGIPSSSPIEAALVTTDKIPFVDINKISKAEDNLWPDRTQFWDQLAAEHGFDWPTGRDATNS</sequence>
<name>A0AC34FBK2_9BILA</name>
<organism evidence="1 2">
    <name type="scientific">Panagrolaimus sp. ES5</name>
    <dbReference type="NCBI Taxonomy" id="591445"/>
    <lineage>
        <taxon>Eukaryota</taxon>
        <taxon>Metazoa</taxon>
        <taxon>Ecdysozoa</taxon>
        <taxon>Nematoda</taxon>
        <taxon>Chromadorea</taxon>
        <taxon>Rhabditida</taxon>
        <taxon>Tylenchina</taxon>
        <taxon>Panagrolaimomorpha</taxon>
        <taxon>Panagrolaimoidea</taxon>
        <taxon>Panagrolaimidae</taxon>
        <taxon>Panagrolaimus</taxon>
    </lineage>
</organism>
<evidence type="ECO:0000313" key="1">
    <source>
        <dbReference type="Proteomes" id="UP000887579"/>
    </source>
</evidence>
<protein>
    <submittedName>
        <fullName evidence="2">Carboxylesterase type B domain-containing protein</fullName>
    </submittedName>
</protein>
<proteinExistence type="predicted"/>
<evidence type="ECO:0000313" key="2">
    <source>
        <dbReference type="WBParaSite" id="ES5_v2.g14533.t1"/>
    </source>
</evidence>
<reference evidence="2" key="1">
    <citation type="submission" date="2022-11" db="UniProtKB">
        <authorList>
            <consortium name="WormBaseParasite"/>
        </authorList>
    </citation>
    <scope>IDENTIFICATION</scope>
</reference>
<dbReference type="Proteomes" id="UP000887579">
    <property type="component" value="Unplaced"/>
</dbReference>
<dbReference type="WBParaSite" id="ES5_v2.g14533.t1">
    <property type="protein sequence ID" value="ES5_v2.g14533.t1"/>
    <property type="gene ID" value="ES5_v2.g14533"/>
</dbReference>